<evidence type="ECO:0000313" key="4">
    <source>
        <dbReference type="Proteomes" id="UP001597448"/>
    </source>
</evidence>
<reference evidence="4" key="1">
    <citation type="journal article" date="2019" name="Int. J. Syst. Evol. Microbiol.">
        <title>The Global Catalogue of Microorganisms (GCM) 10K type strain sequencing project: providing services to taxonomists for standard genome sequencing and annotation.</title>
        <authorList>
            <consortium name="The Broad Institute Genomics Platform"/>
            <consortium name="The Broad Institute Genome Sequencing Center for Infectious Disease"/>
            <person name="Wu L."/>
            <person name="Ma J."/>
        </authorList>
    </citation>
    <scope>NUCLEOTIDE SEQUENCE [LARGE SCALE GENOMIC DNA]</scope>
    <source>
        <strain evidence="4">CCM 8725</strain>
    </source>
</reference>
<dbReference type="SUPFAM" id="SSF53850">
    <property type="entry name" value="Periplasmic binding protein-like II"/>
    <property type="match status" value="1"/>
</dbReference>
<comment type="caution">
    <text evidence="3">The sequence shown here is derived from an EMBL/GenBank/DDBJ whole genome shotgun (WGS) entry which is preliminary data.</text>
</comment>
<sequence>MKKMKSLLLAPALMAVLISGCGGGNEGAAPSPSANDSGASPAASASPAANVEPLNLNFYYYSQALQINGDLPIFQEAAKATGVTLKNVAPTGGDDAQAWNLLLASGELPDIVAYQLSGLNNIAVQGALVPLDDLLAENAPNFKAFLDGNKAVKSAITASDGKIYVVPFVSDGEAQEGWYIRQDWLDKLGLKAPATVQEYYEVLKAFREQDPNGNGKKDEVPFFSRNATSGFASLFPLWDASLSFKLKDGKIVYGPNEPEYKTAATETAKWYKEGLIDKEIFTRGNTARDILFANDTGGSVHDWFASTANYNNKLQPTLPNFSLRPIAPPASISGKVFEVTKRNPLGNDAGWAISANAKDPAAVLRYLDFWWTEEGRRLHNFGIEGETYTVVDGKPVFTEKVLNEPAVVDYLIKTTGAQLTIGGHQDFAYEEQWTNKIALEGVKMYVDNNYFAPEYQVPQLNFTLDEDKKIKELFPPIETYVMETSQKWFMGGETVEGSYDAFVQQLKQLKLDEVLEIYNTAYARYLEQQ</sequence>
<evidence type="ECO:0000313" key="3">
    <source>
        <dbReference type="EMBL" id="MFD2411225.1"/>
    </source>
</evidence>
<gene>
    <name evidence="3" type="ORF">ACFSX3_15135</name>
</gene>
<feature type="signal peptide" evidence="2">
    <location>
        <begin position="1"/>
        <end position="24"/>
    </location>
</feature>
<dbReference type="Gene3D" id="3.40.190.10">
    <property type="entry name" value="Periplasmic binding protein-like II"/>
    <property type="match status" value="2"/>
</dbReference>
<dbReference type="PANTHER" id="PTHR43649:SF12">
    <property type="entry name" value="DIACETYLCHITOBIOSE BINDING PROTEIN DASA"/>
    <property type="match status" value="1"/>
</dbReference>
<protein>
    <submittedName>
        <fullName evidence="3">Extracellular solute-binding protein</fullName>
    </submittedName>
</protein>
<dbReference type="InterPro" id="IPR006059">
    <property type="entry name" value="SBP"/>
</dbReference>
<organism evidence="3 4">
    <name type="scientific">Paenibacillus rhizoplanae</name>
    <dbReference type="NCBI Taxonomy" id="1917181"/>
    <lineage>
        <taxon>Bacteria</taxon>
        <taxon>Bacillati</taxon>
        <taxon>Bacillota</taxon>
        <taxon>Bacilli</taxon>
        <taxon>Bacillales</taxon>
        <taxon>Paenibacillaceae</taxon>
        <taxon>Paenibacillus</taxon>
    </lineage>
</organism>
<dbReference type="Proteomes" id="UP001597448">
    <property type="component" value="Unassembled WGS sequence"/>
</dbReference>
<evidence type="ECO:0000256" key="2">
    <source>
        <dbReference type="SAM" id="SignalP"/>
    </source>
</evidence>
<accession>A0ABW5F8I6</accession>
<dbReference type="Pfam" id="PF13416">
    <property type="entry name" value="SBP_bac_8"/>
    <property type="match status" value="1"/>
</dbReference>
<proteinExistence type="predicted"/>
<feature type="chain" id="PRO_5047463006" evidence="2">
    <location>
        <begin position="25"/>
        <end position="529"/>
    </location>
</feature>
<evidence type="ECO:0000256" key="1">
    <source>
        <dbReference type="SAM" id="MobiDB-lite"/>
    </source>
</evidence>
<feature type="compositionally biased region" description="Low complexity" evidence="1">
    <location>
        <begin position="28"/>
        <end position="46"/>
    </location>
</feature>
<keyword evidence="2" id="KW-0732">Signal</keyword>
<dbReference type="EMBL" id="JBHUKY010000024">
    <property type="protein sequence ID" value="MFD2411225.1"/>
    <property type="molecule type" value="Genomic_DNA"/>
</dbReference>
<feature type="region of interest" description="Disordered" evidence="1">
    <location>
        <begin position="27"/>
        <end position="46"/>
    </location>
</feature>
<dbReference type="RefSeq" id="WP_209994005.1">
    <property type="nucleotide sequence ID" value="NZ_JBHSVQ010000001.1"/>
</dbReference>
<name>A0ABW5F8I6_9BACL</name>
<dbReference type="InterPro" id="IPR050490">
    <property type="entry name" value="Bact_solute-bd_prot1"/>
</dbReference>
<dbReference type="PROSITE" id="PS51257">
    <property type="entry name" value="PROKAR_LIPOPROTEIN"/>
    <property type="match status" value="1"/>
</dbReference>
<dbReference type="PANTHER" id="PTHR43649">
    <property type="entry name" value="ARABINOSE-BINDING PROTEIN-RELATED"/>
    <property type="match status" value="1"/>
</dbReference>
<keyword evidence="4" id="KW-1185">Reference proteome</keyword>